<feature type="binding site" evidence="9">
    <location>
        <position position="221"/>
    </location>
    <ligand>
        <name>Mn(2+)</name>
        <dbReference type="ChEBI" id="CHEBI:29035"/>
    </ligand>
</feature>
<dbReference type="InterPro" id="IPR019858">
    <property type="entry name" value="CRISPR-assoc_Cas1_HMARI/TNEAP"/>
</dbReference>
<name>A0AAX3H181_CLODI</name>
<dbReference type="Gene3D" id="1.20.120.920">
    <property type="entry name" value="CRISPR-associated endonuclease Cas1, C-terminal domain"/>
    <property type="match status" value="1"/>
</dbReference>
<keyword evidence="6 9" id="KW-0051">Antiviral defense</keyword>
<keyword evidence="5 9" id="KW-0460">Magnesium</keyword>
<evidence type="ECO:0000256" key="2">
    <source>
        <dbReference type="ARBA" id="ARBA00022723"/>
    </source>
</evidence>
<keyword evidence="1 9" id="KW-0540">Nuclease</keyword>
<dbReference type="GO" id="GO:0043571">
    <property type="term" value="P:maintenance of CRISPR repeat elements"/>
    <property type="evidence" value="ECO:0007669"/>
    <property type="project" value="UniProtKB-UniRule"/>
</dbReference>
<evidence type="ECO:0000256" key="6">
    <source>
        <dbReference type="ARBA" id="ARBA00023118"/>
    </source>
</evidence>
<gene>
    <name evidence="9" type="primary">cas1</name>
    <name evidence="10" type="ORF">SAMEA1710456_02209</name>
</gene>
<dbReference type="NCBIfam" id="TIGR00287">
    <property type="entry name" value="cas1"/>
    <property type="match status" value="1"/>
</dbReference>
<dbReference type="Proteomes" id="UP000346772">
    <property type="component" value="Unassembled WGS sequence"/>
</dbReference>
<dbReference type="GO" id="GO:0003677">
    <property type="term" value="F:DNA binding"/>
    <property type="evidence" value="ECO:0007669"/>
    <property type="project" value="UniProtKB-KW"/>
</dbReference>
<evidence type="ECO:0000313" key="11">
    <source>
        <dbReference type="Proteomes" id="UP000346772"/>
    </source>
</evidence>
<evidence type="ECO:0000256" key="7">
    <source>
        <dbReference type="ARBA" id="ARBA00023125"/>
    </source>
</evidence>
<dbReference type="Pfam" id="PF01867">
    <property type="entry name" value="Cas_Cas1"/>
    <property type="match status" value="1"/>
</dbReference>
<dbReference type="NCBIfam" id="TIGR03641">
    <property type="entry name" value="cas1_HMARI"/>
    <property type="match status" value="1"/>
</dbReference>
<comment type="cofactor">
    <cofactor evidence="9">
        <name>Mg(2+)</name>
        <dbReference type="ChEBI" id="CHEBI:18420"/>
    </cofactor>
    <cofactor evidence="9">
        <name>Mn(2+)</name>
        <dbReference type="ChEBI" id="CHEBI:29035"/>
    </cofactor>
</comment>
<dbReference type="EC" id="3.1.-.-" evidence="9"/>
<dbReference type="EMBL" id="CAADAT010000012">
    <property type="protein sequence ID" value="VFD54716.1"/>
    <property type="molecule type" value="Genomic_DNA"/>
</dbReference>
<dbReference type="HAMAP" id="MF_01470">
    <property type="entry name" value="Cas1"/>
    <property type="match status" value="1"/>
</dbReference>
<dbReference type="RefSeq" id="WP_003424499.1">
    <property type="nucleotide sequence ID" value="NZ_BEHB01000013.1"/>
</dbReference>
<evidence type="ECO:0000256" key="3">
    <source>
        <dbReference type="ARBA" id="ARBA00022759"/>
    </source>
</evidence>
<dbReference type="Gene3D" id="3.100.10.20">
    <property type="entry name" value="CRISPR-associated endonuclease Cas1, N-terminal domain"/>
    <property type="match status" value="1"/>
</dbReference>
<evidence type="ECO:0000256" key="9">
    <source>
        <dbReference type="HAMAP-Rule" id="MF_01470"/>
    </source>
</evidence>
<dbReference type="GO" id="GO:0004520">
    <property type="term" value="F:DNA endonuclease activity"/>
    <property type="evidence" value="ECO:0007669"/>
    <property type="project" value="InterPro"/>
</dbReference>
<proteinExistence type="inferred from homology"/>
<dbReference type="InterPro" id="IPR002729">
    <property type="entry name" value="CRISPR-assoc_Cas1"/>
</dbReference>
<comment type="caution">
    <text evidence="10">The sequence shown here is derived from an EMBL/GenBank/DDBJ whole genome shotgun (WGS) entry which is preliminary data.</text>
</comment>
<reference evidence="10 11" key="1">
    <citation type="submission" date="2019-02" db="EMBL/GenBank/DDBJ databases">
        <authorList>
            <consortium name="Pathogen Informatics"/>
        </authorList>
    </citation>
    <scope>NUCLEOTIDE SEQUENCE [LARGE SCALE GENOMIC DNA]</scope>
    <source>
        <strain evidence="10 11">078GUE027</strain>
    </source>
</reference>
<dbReference type="PANTHER" id="PTHR43219">
    <property type="entry name" value="CRISPR-ASSOCIATED ENDONUCLEASE CAS1"/>
    <property type="match status" value="1"/>
</dbReference>
<protein>
    <recommendedName>
        <fullName evidence="9">CRISPR-associated endonuclease Cas1</fullName>
        <ecNumber evidence="9">3.1.-.-</ecNumber>
    </recommendedName>
</protein>
<keyword evidence="3 9" id="KW-0255">Endonuclease</keyword>
<evidence type="ECO:0000256" key="5">
    <source>
        <dbReference type="ARBA" id="ARBA00022842"/>
    </source>
</evidence>
<comment type="function">
    <text evidence="9">CRISPR (clustered regularly interspaced short palindromic repeat), is an adaptive immune system that provides protection against mobile genetic elements (viruses, transposable elements and conjugative plasmids). CRISPR clusters contain spacers, sequences complementary to antecedent mobile elements, and target invading nucleic acids. CRISPR clusters are transcribed and processed into CRISPR RNA (crRNA). Acts as a dsDNA endonuclease. Involved in the integration of spacer DNA into the CRISPR cassette.</text>
</comment>
<dbReference type="AlphaFoldDB" id="A0AAX3H181"/>
<dbReference type="PANTHER" id="PTHR43219:SF1">
    <property type="entry name" value="CRISPR-ASSOCIATED ENDONUCLEASE CAS1"/>
    <property type="match status" value="1"/>
</dbReference>
<organism evidence="10 11">
    <name type="scientific">Clostridioides difficile</name>
    <name type="common">Peptoclostridium difficile</name>
    <dbReference type="NCBI Taxonomy" id="1496"/>
    <lineage>
        <taxon>Bacteria</taxon>
        <taxon>Bacillati</taxon>
        <taxon>Bacillota</taxon>
        <taxon>Clostridia</taxon>
        <taxon>Peptostreptococcales</taxon>
        <taxon>Peptostreptococcaceae</taxon>
        <taxon>Clostridioides</taxon>
    </lineage>
</organism>
<keyword evidence="8 9" id="KW-0464">Manganese</keyword>
<dbReference type="InterPro" id="IPR042211">
    <property type="entry name" value="CRISPR-assoc_Cas1_N"/>
</dbReference>
<dbReference type="InterPro" id="IPR042206">
    <property type="entry name" value="CRISPR-assoc_Cas1_C"/>
</dbReference>
<keyword evidence="2 9" id="KW-0479">Metal-binding</keyword>
<feature type="binding site" evidence="9">
    <location>
        <position position="236"/>
    </location>
    <ligand>
        <name>Mn(2+)</name>
        <dbReference type="ChEBI" id="CHEBI:29035"/>
    </ligand>
</feature>
<evidence type="ECO:0000256" key="4">
    <source>
        <dbReference type="ARBA" id="ARBA00022801"/>
    </source>
</evidence>
<evidence type="ECO:0000256" key="8">
    <source>
        <dbReference type="ARBA" id="ARBA00023211"/>
    </source>
</evidence>
<dbReference type="GO" id="GO:0016787">
    <property type="term" value="F:hydrolase activity"/>
    <property type="evidence" value="ECO:0007669"/>
    <property type="project" value="UniProtKB-KW"/>
</dbReference>
<keyword evidence="7 9" id="KW-0238">DNA-binding</keyword>
<accession>A0AAX3H181</accession>
<sequence length="332" mass="38654">MGKTKYITSMGELTRKDNSICFRKNGRNVYIPVENTSEIFCLNEVSLNSKLLDFLSRANIVVHFFNYYGGYSGTFYPKEYLISGKVTVAQVKTFEDRREEIAKSIVNGIRINAINTLSHYYKHGNSEIQPLLSHLKKDSINKLEKSNNIKEILSVEGDIWQTFYTSFKYILREEFIFNKRVKRPPDNPLNAMISFGNSILYSKTVTAIYNTHLNQSVSFLHEPSESRFSLSLDLSENFKHVITFKTIFDLVNNRKINIEKHFDKNLNYCVLNDEGKQIFINSLEERLESVKEHPKLKRKVSLKTCIKLDAYKMLKCIMEEKSFIPYNIKDGL</sequence>
<evidence type="ECO:0000256" key="1">
    <source>
        <dbReference type="ARBA" id="ARBA00022722"/>
    </source>
</evidence>
<keyword evidence="4 9" id="KW-0378">Hydrolase</keyword>
<dbReference type="GO" id="GO:0051607">
    <property type="term" value="P:defense response to virus"/>
    <property type="evidence" value="ECO:0007669"/>
    <property type="project" value="UniProtKB-UniRule"/>
</dbReference>
<comment type="subunit">
    <text evidence="9">Homodimer, forms a heterotetramer with a Cas2 homodimer.</text>
</comment>
<comment type="similarity">
    <text evidence="9">Belongs to the CRISPR-associated endonuclease Cas1 family.</text>
</comment>
<dbReference type="GO" id="GO:0046872">
    <property type="term" value="F:metal ion binding"/>
    <property type="evidence" value="ECO:0007669"/>
    <property type="project" value="UniProtKB-UniRule"/>
</dbReference>
<evidence type="ECO:0000313" key="10">
    <source>
        <dbReference type="EMBL" id="VFD54716.1"/>
    </source>
</evidence>
<feature type="binding site" evidence="9">
    <location>
        <position position="156"/>
    </location>
    <ligand>
        <name>Mn(2+)</name>
        <dbReference type="ChEBI" id="CHEBI:29035"/>
    </ligand>
</feature>